<evidence type="ECO:0000259" key="4">
    <source>
        <dbReference type="PROSITE" id="PS51000"/>
    </source>
</evidence>
<evidence type="ECO:0000313" key="6">
    <source>
        <dbReference type="Proteomes" id="UP000324927"/>
    </source>
</evidence>
<accession>A0A5A9GKE5</accession>
<dbReference type="EMBL" id="VTTN01000007">
    <property type="protein sequence ID" value="KAA0594866.1"/>
    <property type="molecule type" value="Genomic_DNA"/>
</dbReference>
<keyword evidence="2" id="KW-0805">Transcription regulation</keyword>
<evidence type="ECO:0000256" key="2">
    <source>
        <dbReference type="ARBA" id="ARBA00023015"/>
    </source>
</evidence>
<sequence>MTSGRNEGPRYSSEERKTILLERVNRDGRVLAGTMAEEFGVSEDSIRRDLRDLAEAGLVQRFHGGAAKLNPASLLPAPLEFQRRRSVNSAAKSRIATAACGLISDEAVVLLDSSTTVLEFVRALPTDLRLRVVTSAVDIAAAALDHPGITVVLIGGRLNRHTRSSLDATALDAIRNVKADFCILGACGIDPDLTLRADDFEDAYIKSAMMKAATRTILLATADKLGKTAAHLIGPIPVEFTIVTETPDADFADRIREAGITLIDAG</sequence>
<evidence type="ECO:0000256" key="1">
    <source>
        <dbReference type="ARBA" id="ARBA00022491"/>
    </source>
</evidence>
<dbReference type="Pfam" id="PF08220">
    <property type="entry name" value="HTH_DeoR"/>
    <property type="match status" value="1"/>
</dbReference>
<dbReference type="PANTHER" id="PTHR30363:SF4">
    <property type="entry name" value="GLYCEROL-3-PHOSPHATE REGULON REPRESSOR"/>
    <property type="match status" value="1"/>
</dbReference>
<dbReference type="OrthoDB" id="9814815at2"/>
<protein>
    <submittedName>
        <fullName evidence="5">DeoR/GlpR transcriptional regulator</fullName>
    </submittedName>
</protein>
<dbReference type="InterPro" id="IPR037171">
    <property type="entry name" value="NagB/RpiA_transferase-like"/>
</dbReference>
<dbReference type="Gene3D" id="3.40.50.1360">
    <property type="match status" value="1"/>
</dbReference>
<dbReference type="Pfam" id="PF00455">
    <property type="entry name" value="DeoRC"/>
    <property type="match status" value="1"/>
</dbReference>
<dbReference type="SMART" id="SM01134">
    <property type="entry name" value="DeoRC"/>
    <property type="match status" value="1"/>
</dbReference>
<dbReference type="InterPro" id="IPR050313">
    <property type="entry name" value="Carb_Metab_HTH_regulators"/>
</dbReference>
<organism evidence="5 6">
    <name type="scientific">Azospirillum lipoferum</name>
    <dbReference type="NCBI Taxonomy" id="193"/>
    <lineage>
        <taxon>Bacteria</taxon>
        <taxon>Pseudomonadati</taxon>
        <taxon>Pseudomonadota</taxon>
        <taxon>Alphaproteobacteria</taxon>
        <taxon>Rhodospirillales</taxon>
        <taxon>Azospirillaceae</taxon>
        <taxon>Azospirillum</taxon>
    </lineage>
</organism>
<dbReference type="RefSeq" id="WP_149232623.1">
    <property type="nucleotide sequence ID" value="NZ_JALJXJ010000010.1"/>
</dbReference>
<dbReference type="InterPro" id="IPR036390">
    <property type="entry name" value="WH_DNA-bd_sf"/>
</dbReference>
<dbReference type="AlphaFoldDB" id="A0A5A9GKE5"/>
<name>A0A5A9GKE5_AZOLI</name>
<dbReference type="InterPro" id="IPR001034">
    <property type="entry name" value="DeoR_HTH"/>
</dbReference>
<dbReference type="SUPFAM" id="SSF46785">
    <property type="entry name" value="Winged helix' DNA-binding domain"/>
    <property type="match status" value="1"/>
</dbReference>
<dbReference type="PROSITE" id="PS51000">
    <property type="entry name" value="HTH_DEOR_2"/>
    <property type="match status" value="1"/>
</dbReference>
<evidence type="ECO:0000313" key="5">
    <source>
        <dbReference type="EMBL" id="KAA0594866.1"/>
    </source>
</evidence>
<evidence type="ECO:0000256" key="3">
    <source>
        <dbReference type="ARBA" id="ARBA00023163"/>
    </source>
</evidence>
<dbReference type="InterPro" id="IPR036388">
    <property type="entry name" value="WH-like_DNA-bd_sf"/>
</dbReference>
<dbReference type="SMART" id="SM00420">
    <property type="entry name" value="HTH_DEOR"/>
    <property type="match status" value="1"/>
</dbReference>
<dbReference type="SUPFAM" id="SSF100950">
    <property type="entry name" value="NagB/RpiA/CoA transferase-like"/>
    <property type="match status" value="1"/>
</dbReference>
<feature type="domain" description="HTH deoR-type" evidence="4">
    <location>
        <begin position="13"/>
        <end position="68"/>
    </location>
</feature>
<dbReference type="GO" id="GO:0003700">
    <property type="term" value="F:DNA-binding transcription factor activity"/>
    <property type="evidence" value="ECO:0007669"/>
    <property type="project" value="InterPro"/>
</dbReference>
<reference evidence="5 6" key="1">
    <citation type="submission" date="2019-08" db="EMBL/GenBank/DDBJ databases">
        <authorList>
            <person name="Grouzdev D."/>
            <person name="Tikhonova E."/>
            <person name="Kravchenko I."/>
        </authorList>
    </citation>
    <scope>NUCLEOTIDE SEQUENCE [LARGE SCALE GENOMIC DNA]</scope>
    <source>
        <strain evidence="5 6">59b</strain>
    </source>
</reference>
<dbReference type="Gene3D" id="1.10.10.10">
    <property type="entry name" value="Winged helix-like DNA-binding domain superfamily/Winged helix DNA-binding domain"/>
    <property type="match status" value="1"/>
</dbReference>
<keyword evidence="3" id="KW-0804">Transcription</keyword>
<keyword evidence="1" id="KW-0678">Repressor</keyword>
<comment type="caution">
    <text evidence="5">The sequence shown here is derived from an EMBL/GenBank/DDBJ whole genome shotgun (WGS) entry which is preliminary data.</text>
</comment>
<gene>
    <name evidence="5" type="ORF">FZ942_18855</name>
</gene>
<dbReference type="InterPro" id="IPR014036">
    <property type="entry name" value="DeoR-like_C"/>
</dbReference>
<dbReference type="PRINTS" id="PR00037">
    <property type="entry name" value="HTHLACR"/>
</dbReference>
<dbReference type="Proteomes" id="UP000324927">
    <property type="component" value="Unassembled WGS sequence"/>
</dbReference>
<dbReference type="PANTHER" id="PTHR30363">
    <property type="entry name" value="HTH-TYPE TRANSCRIPTIONAL REGULATOR SRLR-RELATED"/>
    <property type="match status" value="1"/>
</dbReference>
<proteinExistence type="predicted"/>
<keyword evidence="6" id="KW-1185">Reference proteome</keyword>